<dbReference type="AlphaFoldDB" id="A0A0N5BTM5"/>
<proteinExistence type="predicted"/>
<dbReference type="WBParaSite" id="SPAL_0000920450.1">
    <property type="protein sequence ID" value="SPAL_0000920450.1"/>
    <property type="gene ID" value="SPAL_0000920450"/>
</dbReference>
<sequence length="60" mass="7220">MLPYCRWLRTMALYSKEDDKYNNKPPSRKVVCRISTTCLFLKKGQERQTIHKVNILDFKI</sequence>
<reference evidence="2" key="1">
    <citation type="submission" date="2017-02" db="UniProtKB">
        <authorList>
            <consortium name="WormBaseParasite"/>
        </authorList>
    </citation>
    <scope>IDENTIFICATION</scope>
</reference>
<evidence type="ECO:0000313" key="1">
    <source>
        <dbReference type="Proteomes" id="UP000046392"/>
    </source>
</evidence>
<keyword evidence="1" id="KW-1185">Reference proteome</keyword>
<accession>A0A0N5BTM5</accession>
<dbReference type="Proteomes" id="UP000046392">
    <property type="component" value="Unplaced"/>
</dbReference>
<protein>
    <submittedName>
        <fullName evidence="2">Ovule protein</fullName>
    </submittedName>
</protein>
<evidence type="ECO:0000313" key="2">
    <source>
        <dbReference type="WBParaSite" id="SPAL_0000920450.1"/>
    </source>
</evidence>
<name>A0A0N5BTM5_STREA</name>
<organism evidence="1 2">
    <name type="scientific">Strongyloides papillosus</name>
    <name type="common">Intestinal threadworm</name>
    <dbReference type="NCBI Taxonomy" id="174720"/>
    <lineage>
        <taxon>Eukaryota</taxon>
        <taxon>Metazoa</taxon>
        <taxon>Ecdysozoa</taxon>
        <taxon>Nematoda</taxon>
        <taxon>Chromadorea</taxon>
        <taxon>Rhabditida</taxon>
        <taxon>Tylenchina</taxon>
        <taxon>Panagrolaimomorpha</taxon>
        <taxon>Strongyloidoidea</taxon>
        <taxon>Strongyloididae</taxon>
        <taxon>Strongyloides</taxon>
    </lineage>
</organism>